<organism evidence="1 2">
    <name type="scientific">Fibrivirga algicola</name>
    <dbReference type="NCBI Taxonomy" id="2950420"/>
    <lineage>
        <taxon>Bacteria</taxon>
        <taxon>Pseudomonadati</taxon>
        <taxon>Bacteroidota</taxon>
        <taxon>Cytophagia</taxon>
        <taxon>Cytophagales</taxon>
        <taxon>Spirosomataceae</taxon>
        <taxon>Fibrivirga</taxon>
    </lineage>
</organism>
<dbReference type="Pfam" id="PF03583">
    <property type="entry name" value="LIP"/>
    <property type="match status" value="1"/>
</dbReference>
<dbReference type="Gene3D" id="1.10.260.160">
    <property type="match status" value="1"/>
</dbReference>
<dbReference type="PIRSF" id="PIRSF029171">
    <property type="entry name" value="Esterase_LipA"/>
    <property type="match status" value="1"/>
</dbReference>
<dbReference type="PANTHER" id="PTHR34853:SF1">
    <property type="entry name" value="LIPASE 5"/>
    <property type="match status" value="1"/>
</dbReference>
<sequence>MKFIRTSTRWFSLVFVALNLTNCKPVDPIESRPSALVGSTQLGTFTKAQLTQRIAASGIVDAQITAFLGLLIQRDIQVYRLTYKTKNTDGTDITASGALIVPVALAADAPFPIVSQQHGTITSEAQAPSNFTDASEAATIGALFASNGYILSCPDYIGYGESKNVPHPYLHRQTEASASLDMLRAAREFIEKSSTKWNNKVFLSGYSQGGHATMSMLKMIEEQFPAEFTITATTCGAGPYNVEGFMRDLVTTTTHGIPEYNGLYVRVLQTYNRVYGLNRPMSAYFKEPYATTVQATGGASSINVSINQAFTDAFKAGLTSNTDATFLTAVRDNNVYDWKPKSPLQLYHGTADNQVFYRNSTDAKAAMEARGATVDLITIPGKDHGPAIQEYLTGTFQFFSSKK</sequence>
<dbReference type="Proteomes" id="UP000606008">
    <property type="component" value="Unassembled WGS sequence"/>
</dbReference>
<gene>
    <name evidence="1" type="ORF">F7231_15510</name>
</gene>
<proteinExistence type="predicted"/>
<name>A0ABX0QHH7_9BACT</name>
<dbReference type="PANTHER" id="PTHR34853">
    <property type="match status" value="1"/>
</dbReference>
<keyword evidence="2" id="KW-1185">Reference proteome</keyword>
<dbReference type="SUPFAM" id="SSF53474">
    <property type="entry name" value="alpha/beta-Hydrolases"/>
    <property type="match status" value="1"/>
</dbReference>
<reference evidence="2" key="2">
    <citation type="submission" date="2023-07" db="EMBL/GenBank/DDBJ databases">
        <authorList>
            <person name="Jung D.-H."/>
        </authorList>
    </citation>
    <scope>NUCLEOTIDE SEQUENCE [LARGE SCALE GENOMIC DNA]</scope>
    <source>
        <strain evidence="2">JA-25</strain>
    </source>
</reference>
<accession>A0ABX0QHH7</accession>
<comment type="caution">
    <text evidence="1">The sequence shown here is derived from an EMBL/GenBank/DDBJ whole genome shotgun (WGS) entry which is preliminary data.</text>
</comment>
<dbReference type="EMBL" id="WAEL01000005">
    <property type="protein sequence ID" value="NID11581.1"/>
    <property type="molecule type" value="Genomic_DNA"/>
</dbReference>
<reference evidence="2" key="1">
    <citation type="submission" date="2019-09" db="EMBL/GenBank/DDBJ databases">
        <authorList>
            <person name="Jung D.-H."/>
        </authorList>
    </citation>
    <scope>NUCLEOTIDE SEQUENCE [LARGE SCALE GENOMIC DNA]</scope>
    <source>
        <strain evidence="2">JA-25</strain>
    </source>
</reference>
<dbReference type="Gene3D" id="3.40.50.1820">
    <property type="entry name" value="alpha/beta hydrolase"/>
    <property type="match status" value="1"/>
</dbReference>
<dbReference type="RefSeq" id="WP_166692544.1">
    <property type="nucleotide sequence ID" value="NZ_WAEL01000005.1"/>
</dbReference>
<dbReference type="InterPro" id="IPR029058">
    <property type="entry name" value="AB_hydrolase_fold"/>
</dbReference>
<dbReference type="InterPro" id="IPR005152">
    <property type="entry name" value="Lipase_secreted"/>
</dbReference>
<evidence type="ECO:0000313" key="2">
    <source>
        <dbReference type="Proteomes" id="UP000606008"/>
    </source>
</evidence>
<protein>
    <submittedName>
        <fullName evidence="1">Phospholipase</fullName>
    </submittedName>
</protein>
<evidence type="ECO:0000313" key="1">
    <source>
        <dbReference type="EMBL" id="NID11581.1"/>
    </source>
</evidence>